<dbReference type="InterPro" id="IPR036249">
    <property type="entry name" value="Thioredoxin-like_sf"/>
</dbReference>
<comment type="subunit">
    <text evidence="2">Homodimer.</text>
</comment>
<dbReference type="Pfam" id="PF02798">
    <property type="entry name" value="GST_N"/>
    <property type="match status" value="1"/>
</dbReference>
<dbReference type="EMBL" id="GEIB01000333">
    <property type="protein sequence ID" value="JAR87514.1"/>
    <property type="molecule type" value="Transcribed_RNA"/>
</dbReference>
<dbReference type="PROSITE" id="PS50404">
    <property type="entry name" value="GST_NTER"/>
    <property type="match status" value="1"/>
</dbReference>
<name>A0A147B9T5_9ACAR</name>
<dbReference type="PANTHER" id="PTHR11571">
    <property type="entry name" value="GLUTATHIONE S-TRANSFERASE"/>
    <property type="match status" value="1"/>
</dbReference>
<dbReference type="AlphaFoldDB" id="A0A147B9T5"/>
<feature type="domain" description="GST N-terminal" evidence="6">
    <location>
        <begin position="12"/>
        <end position="95"/>
    </location>
</feature>
<dbReference type="Pfam" id="PF14497">
    <property type="entry name" value="GST_C_3"/>
    <property type="match status" value="1"/>
</dbReference>
<dbReference type="InterPro" id="IPR004046">
    <property type="entry name" value="GST_C"/>
</dbReference>
<reference evidence="8" key="1">
    <citation type="submission" date="2016-03" db="EMBL/GenBank/DDBJ databases">
        <title>Gut transcriptome analysis on engorged females of Ornithodoros mimon (Acari: Argasidae) and phylogenetic inferences of soft ticks.</title>
        <authorList>
            <person name="Landulfo G.A."/>
            <person name="Giovanni D."/>
            <person name="Carvalho E."/>
            <person name="Junqueira-de-Azevedo I."/>
            <person name="Patane J."/>
            <person name="Mendoca R."/>
            <person name="Barros-Battesti D."/>
        </authorList>
    </citation>
    <scope>NUCLEOTIDE SEQUENCE</scope>
    <source>
        <strain evidence="8">Females</strain>
        <tissue evidence="8">Gut</tissue>
    </source>
</reference>
<evidence type="ECO:0000313" key="8">
    <source>
        <dbReference type="EMBL" id="JAR87514.1"/>
    </source>
</evidence>
<evidence type="ECO:0000256" key="3">
    <source>
        <dbReference type="ARBA" id="ARBA00012452"/>
    </source>
</evidence>
<dbReference type="InterPro" id="IPR010987">
    <property type="entry name" value="Glutathione-S-Trfase_C-like"/>
</dbReference>
<protein>
    <recommendedName>
        <fullName evidence="3">glutathione transferase</fullName>
        <ecNumber evidence="3">2.5.1.18</ecNumber>
    </recommendedName>
    <alternativeName>
        <fullName evidence="5">GST class-pi</fullName>
    </alternativeName>
</protein>
<dbReference type="SFLD" id="SFLDS00019">
    <property type="entry name" value="Glutathione_Transferase_(cytos"/>
    <property type="match status" value="1"/>
</dbReference>
<evidence type="ECO:0000259" key="6">
    <source>
        <dbReference type="PROSITE" id="PS50404"/>
    </source>
</evidence>
<sequence length="239" mass="27907">PAPKNAEDVAEAHPRILGDPRTGTIHPVPSQLRWADYVERTYTFGASFTRDDWLKEKFTLGLDFPNIPYLIDGDLRLTQSLAILRYLARKYNLMPESEDEWIRAAVIEQQVNDMLWENVRLCYNSAYNDEMKEAFLKTFYSDRLPALVKFLGERKFFAGDQLSYVDFLAYEMFDQHRTLWPEEQKALEKYPTVAEYLKRMESLPAFKAYLSSDKFRAWPVWSEMSTYGGPKMAKPVAKA</sequence>
<accession>A0A147B9T5</accession>
<dbReference type="SUPFAM" id="SSF47616">
    <property type="entry name" value="GST C-terminal domain-like"/>
    <property type="match status" value="1"/>
</dbReference>
<dbReference type="FunFam" id="1.20.1050.10:FF:000020">
    <property type="entry name" value="Glutathione S-transferase P 1"/>
    <property type="match status" value="1"/>
</dbReference>
<dbReference type="InterPro" id="IPR040079">
    <property type="entry name" value="Glutathione_S-Trfase"/>
</dbReference>
<evidence type="ECO:0000256" key="5">
    <source>
        <dbReference type="ARBA" id="ARBA00032759"/>
    </source>
</evidence>
<organism evidence="8">
    <name type="scientific">Alectorobius mimon</name>
    <dbReference type="NCBI Taxonomy" id="360319"/>
    <lineage>
        <taxon>Eukaryota</taxon>
        <taxon>Metazoa</taxon>
        <taxon>Ecdysozoa</taxon>
        <taxon>Arthropoda</taxon>
        <taxon>Chelicerata</taxon>
        <taxon>Arachnida</taxon>
        <taxon>Acari</taxon>
        <taxon>Parasitiformes</taxon>
        <taxon>Ixodida</taxon>
        <taxon>Ixodoidea</taxon>
        <taxon>Argasidae</taxon>
        <taxon>Ornithodorinae</taxon>
        <taxon>Alectorobius</taxon>
    </lineage>
</organism>
<dbReference type="GO" id="GO:0004364">
    <property type="term" value="F:glutathione transferase activity"/>
    <property type="evidence" value="ECO:0007669"/>
    <property type="project" value="UniProtKB-EC"/>
</dbReference>
<proteinExistence type="inferred from homology"/>
<comment type="similarity">
    <text evidence="1">Belongs to the GST superfamily. Pi family.</text>
</comment>
<dbReference type="PROSITE" id="PS50405">
    <property type="entry name" value="GST_CTER"/>
    <property type="match status" value="1"/>
</dbReference>
<dbReference type="EC" id="2.5.1.18" evidence="3"/>
<dbReference type="Gene3D" id="3.40.30.10">
    <property type="entry name" value="Glutaredoxin"/>
    <property type="match status" value="1"/>
</dbReference>
<dbReference type="InterPro" id="IPR004045">
    <property type="entry name" value="Glutathione_S-Trfase_N"/>
</dbReference>
<dbReference type="InterPro" id="IPR036282">
    <property type="entry name" value="Glutathione-S-Trfase_C_sf"/>
</dbReference>
<dbReference type="PANTHER" id="PTHR11571:SF253">
    <property type="entry name" value="S-TRANSFERASE, PUTATIVE-RELATED"/>
    <property type="match status" value="1"/>
</dbReference>
<dbReference type="InterPro" id="IPR050213">
    <property type="entry name" value="GST_superfamily"/>
</dbReference>
<dbReference type="GO" id="GO:0006749">
    <property type="term" value="P:glutathione metabolic process"/>
    <property type="evidence" value="ECO:0007669"/>
    <property type="project" value="TreeGrafter"/>
</dbReference>
<evidence type="ECO:0000256" key="2">
    <source>
        <dbReference type="ARBA" id="ARBA00011738"/>
    </source>
</evidence>
<feature type="domain" description="GST C-terminal" evidence="7">
    <location>
        <begin position="97"/>
        <end position="220"/>
    </location>
</feature>
<evidence type="ECO:0000256" key="4">
    <source>
        <dbReference type="ARBA" id="ARBA00022679"/>
    </source>
</evidence>
<evidence type="ECO:0000259" key="7">
    <source>
        <dbReference type="PROSITE" id="PS50405"/>
    </source>
</evidence>
<keyword evidence="4 8" id="KW-0808">Transferase</keyword>
<feature type="non-terminal residue" evidence="8">
    <location>
        <position position="1"/>
    </location>
</feature>
<evidence type="ECO:0000256" key="1">
    <source>
        <dbReference type="ARBA" id="ARBA00007297"/>
    </source>
</evidence>
<dbReference type="SUPFAM" id="SSF52833">
    <property type="entry name" value="Thioredoxin-like"/>
    <property type="match status" value="1"/>
</dbReference>
<dbReference type="Gene3D" id="1.20.1050.10">
    <property type="match status" value="1"/>
</dbReference>